<evidence type="ECO:0000259" key="1">
    <source>
        <dbReference type="Pfam" id="PF25214"/>
    </source>
</evidence>
<protein>
    <submittedName>
        <fullName evidence="3">Uncharacterized protein</fullName>
    </submittedName>
</protein>
<dbReference type="Proteomes" id="UP000199114">
    <property type="component" value="Unassembled WGS sequence"/>
</dbReference>
<gene>
    <name evidence="3" type="ORF">SAMN04489841_2325</name>
</gene>
<dbReference type="STRING" id="1186196.SAMN04489841_2325"/>
<sequence length="117" mass="12900">MTRRHRPPFVAACEECGVETEIETANEIVAFYRRHHRQTGHDVVLTRAALVFEPPAGALETIVADLERRYEDGVPIGIVAAAMSERGVSVGETLAEIDDVRMTGSLYEPRDDHLAAV</sequence>
<accession>A0A1H9ITA6</accession>
<dbReference type="Pfam" id="PF25215">
    <property type="entry name" value="HVO_B0008_C"/>
    <property type="match status" value="1"/>
</dbReference>
<evidence type="ECO:0000313" key="4">
    <source>
        <dbReference type="Proteomes" id="UP000199114"/>
    </source>
</evidence>
<feature type="domain" description="HVO-B0008-like N-terminal" evidence="1">
    <location>
        <begin position="10"/>
        <end position="45"/>
    </location>
</feature>
<organism evidence="3 4">
    <name type="scientific">Natrinema salaciae</name>
    <dbReference type="NCBI Taxonomy" id="1186196"/>
    <lineage>
        <taxon>Archaea</taxon>
        <taxon>Methanobacteriati</taxon>
        <taxon>Methanobacteriota</taxon>
        <taxon>Stenosarchaea group</taxon>
        <taxon>Halobacteria</taxon>
        <taxon>Halobacteriales</taxon>
        <taxon>Natrialbaceae</taxon>
        <taxon>Natrinema</taxon>
    </lineage>
</organism>
<dbReference type="EMBL" id="FOFD01000003">
    <property type="protein sequence ID" value="SEQ77742.1"/>
    <property type="molecule type" value="Genomic_DNA"/>
</dbReference>
<dbReference type="OrthoDB" id="264402at2157"/>
<dbReference type="Gene3D" id="1.10.10.10">
    <property type="entry name" value="Winged helix-like DNA-binding domain superfamily/Winged helix DNA-binding domain"/>
    <property type="match status" value="1"/>
</dbReference>
<evidence type="ECO:0000313" key="3">
    <source>
        <dbReference type="EMBL" id="SEQ77742.1"/>
    </source>
</evidence>
<dbReference type="Pfam" id="PF25214">
    <property type="entry name" value="HVO_B0008_N"/>
    <property type="match status" value="1"/>
</dbReference>
<keyword evidence="4" id="KW-1185">Reference proteome</keyword>
<dbReference type="InterPro" id="IPR057410">
    <property type="entry name" value="HVO_B0008-like_C"/>
</dbReference>
<dbReference type="InterPro" id="IPR057409">
    <property type="entry name" value="HVO_B0008-like_N"/>
</dbReference>
<reference evidence="4" key="1">
    <citation type="submission" date="2016-10" db="EMBL/GenBank/DDBJ databases">
        <authorList>
            <person name="Varghese N."/>
            <person name="Submissions S."/>
        </authorList>
    </citation>
    <scope>NUCLEOTIDE SEQUENCE [LARGE SCALE GENOMIC DNA]</scope>
    <source>
        <strain evidence="4">DSM 25055</strain>
    </source>
</reference>
<dbReference type="RefSeq" id="WP_090617615.1">
    <property type="nucleotide sequence ID" value="NZ_FOFD01000003.1"/>
</dbReference>
<name>A0A1H9ITA6_9EURY</name>
<dbReference type="AlphaFoldDB" id="A0A1H9ITA6"/>
<feature type="domain" description="HVO-B0008-like C-terminal" evidence="2">
    <location>
        <begin position="64"/>
        <end position="114"/>
    </location>
</feature>
<dbReference type="InterPro" id="IPR036388">
    <property type="entry name" value="WH-like_DNA-bd_sf"/>
</dbReference>
<evidence type="ECO:0000259" key="2">
    <source>
        <dbReference type="Pfam" id="PF25215"/>
    </source>
</evidence>
<proteinExistence type="predicted"/>